<evidence type="ECO:0000256" key="7">
    <source>
        <dbReference type="PIRSR" id="PIRSR001092-1"/>
    </source>
</evidence>
<dbReference type="InterPro" id="IPR000933">
    <property type="entry name" value="Glyco_hydro_29"/>
</dbReference>
<evidence type="ECO:0000256" key="1">
    <source>
        <dbReference type="ARBA" id="ARBA00004071"/>
    </source>
</evidence>
<evidence type="ECO:0000259" key="8">
    <source>
        <dbReference type="Pfam" id="PF01120"/>
    </source>
</evidence>
<dbReference type="Pfam" id="PF01120">
    <property type="entry name" value="Alpha_L_fucos"/>
    <property type="match status" value="1"/>
</dbReference>
<dbReference type="SMART" id="SM00812">
    <property type="entry name" value="Alpha_L_fucos"/>
    <property type="match status" value="1"/>
</dbReference>
<dbReference type="GO" id="GO:0016139">
    <property type="term" value="P:glycoside catabolic process"/>
    <property type="evidence" value="ECO:0007669"/>
    <property type="project" value="TreeGrafter"/>
</dbReference>
<dbReference type="EMBL" id="CP108222">
    <property type="protein sequence ID" value="WTT23006.1"/>
    <property type="molecule type" value="Genomic_DNA"/>
</dbReference>
<dbReference type="SUPFAM" id="SSF51445">
    <property type="entry name" value="(Trans)glycosidases"/>
    <property type="match status" value="1"/>
</dbReference>
<evidence type="ECO:0000256" key="6">
    <source>
        <dbReference type="ARBA" id="ARBA00023295"/>
    </source>
</evidence>
<evidence type="ECO:0000313" key="9">
    <source>
        <dbReference type="EMBL" id="WTT23006.1"/>
    </source>
</evidence>
<dbReference type="EC" id="3.2.1.51" evidence="3"/>
<sequence>MPQTRDTPAATGWMREARFGLFVHFGVYSMAARHEWVRSYEEIDDAAYQRYVDHFDPDLFDAADIARAARAAGMRYAVLTTKHHDGFCLWDSAVTDYSSARVCGRDLVAEFVTAVRAEGLKVGFYHSLLDWHHPDYVIDGVHPLRNAPDVAALNSGRDMGRYRAYLHAQVKELLTSYGQIDLMFYDFTFPWDRGGMPGKGPEDWDSAELLATTRALQPGIVVNNRLGIPGDYVTPEQYQPDRPLVDDGVEIMWEACQTLNGSWGYHRDNLEFKDPGDLARMLVQSVSNNGNMILNVGPDGRGNIEPRARGVLNSLADWMRLHARAIHGAGPAPFTPPAHGVYTLRGDRLYLHLFSWPFRHVHLPGLAGRVEYAQLLGDGSEVGLDVLDSTPQPHAHLSPLPQPEGTLTLTLPVTRPDVLVPVVELFLTEA</sequence>
<dbReference type="PIRSF" id="PIRSF001092">
    <property type="entry name" value="Alpha-L-fucosidase"/>
    <property type="match status" value="1"/>
</dbReference>
<dbReference type="PANTHER" id="PTHR10030:SF37">
    <property type="entry name" value="ALPHA-L-FUCOSIDASE-RELATED"/>
    <property type="match status" value="1"/>
</dbReference>
<feature type="site" description="May be important for catalysis" evidence="7">
    <location>
        <position position="256"/>
    </location>
</feature>
<dbReference type="GO" id="GO:0006004">
    <property type="term" value="P:fucose metabolic process"/>
    <property type="evidence" value="ECO:0007669"/>
    <property type="project" value="InterPro"/>
</dbReference>
<dbReference type="GO" id="GO:0005764">
    <property type="term" value="C:lysosome"/>
    <property type="evidence" value="ECO:0007669"/>
    <property type="project" value="TreeGrafter"/>
</dbReference>
<accession>A0AAU2AHK8</accession>
<dbReference type="InterPro" id="IPR057739">
    <property type="entry name" value="Glyco_hydro_29_N"/>
</dbReference>
<dbReference type="GO" id="GO:0004560">
    <property type="term" value="F:alpha-L-fucosidase activity"/>
    <property type="evidence" value="ECO:0007669"/>
    <property type="project" value="InterPro"/>
</dbReference>
<organism evidence="9">
    <name type="scientific">Streptomyces sp. NBC_00093</name>
    <dbReference type="NCBI Taxonomy" id="2975649"/>
    <lineage>
        <taxon>Bacteria</taxon>
        <taxon>Bacillati</taxon>
        <taxon>Actinomycetota</taxon>
        <taxon>Actinomycetes</taxon>
        <taxon>Kitasatosporales</taxon>
        <taxon>Streptomycetaceae</taxon>
        <taxon>Streptomyces</taxon>
    </lineage>
</organism>
<keyword evidence="6" id="KW-0326">Glycosidase</keyword>
<evidence type="ECO:0000256" key="4">
    <source>
        <dbReference type="ARBA" id="ARBA00022729"/>
    </source>
</evidence>
<evidence type="ECO:0000256" key="3">
    <source>
        <dbReference type="ARBA" id="ARBA00012662"/>
    </source>
</evidence>
<dbReference type="InterPro" id="IPR016286">
    <property type="entry name" value="FUC_metazoa-typ"/>
</dbReference>
<name>A0AAU2AHK8_9ACTN</name>
<keyword evidence="5" id="KW-0378">Hydrolase</keyword>
<dbReference type="PANTHER" id="PTHR10030">
    <property type="entry name" value="ALPHA-L-FUCOSIDASE"/>
    <property type="match status" value="1"/>
</dbReference>
<keyword evidence="4" id="KW-0732">Signal</keyword>
<comment type="similarity">
    <text evidence="2">Belongs to the glycosyl hydrolase 29 family.</text>
</comment>
<gene>
    <name evidence="9" type="ORF">OHA22_49360</name>
</gene>
<proteinExistence type="inferred from homology"/>
<reference evidence="9" key="1">
    <citation type="submission" date="2022-10" db="EMBL/GenBank/DDBJ databases">
        <title>The complete genomes of actinobacterial strains from the NBC collection.</title>
        <authorList>
            <person name="Joergensen T.S."/>
            <person name="Alvarez Arevalo M."/>
            <person name="Sterndorff E.B."/>
            <person name="Faurdal D."/>
            <person name="Vuksanovic O."/>
            <person name="Mourched A.-S."/>
            <person name="Charusanti P."/>
            <person name="Shaw S."/>
            <person name="Blin K."/>
            <person name="Weber T."/>
        </authorList>
    </citation>
    <scope>NUCLEOTIDE SEQUENCE</scope>
    <source>
        <strain evidence="9">NBC_00093</strain>
    </source>
</reference>
<protein>
    <recommendedName>
        <fullName evidence="3">alpha-L-fucosidase</fullName>
        <ecNumber evidence="3">3.2.1.51</ecNumber>
    </recommendedName>
</protein>
<evidence type="ECO:0000256" key="2">
    <source>
        <dbReference type="ARBA" id="ARBA00007951"/>
    </source>
</evidence>
<dbReference type="AlphaFoldDB" id="A0AAU2AHK8"/>
<dbReference type="InterPro" id="IPR017853">
    <property type="entry name" value="GH"/>
</dbReference>
<dbReference type="Gene3D" id="3.20.20.80">
    <property type="entry name" value="Glycosidases"/>
    <property type="match status" value="1"/>
</dbReference>
<dbReference type="PRINTS" id="PR00741">
    <property type="entry name" value="GLHYDRLASE29"/>
</dbReference>
<comment type="function">
    <text evidence="1">Alpha-L-fucosidase is responsible for hydrolyzing the alpha-1,6-linked fucose joined to the reducing-end N-acetylglucosamine of the carbohydrate moieties of glycoproteins.</text>
</comment>
<feature type="domain" description="Glycoside hydrolase family 29 N-terminal" evidence="8">
    <location>
        <begin position="9"/>
        <end position="322"/>
    </location>
</feature>
<evidence type="ECO:0000256" key="5">
    <source>
        <dbReference type="ARBA" id="ARBA00022801"/>
    </source>
</evidence>